<keyword evidence="2" id="KW-0472">Membrane</keyword>
<sequence length="162" mass="17273">MKRQRSQLQIRSSHPDCAICLQPAIMPFLTSCCEKVLCNEHLQHQLHTSHACLSCGSPYLVVSPSSPTMISSLHVVSQKDSDSCDDSSYSHTSFDCEASASIGSESDSAEETPSSSSHTRYTLLPNPASTTVDPELAGLAGGVLGKVLSIVALTLVFYVLSN</sequence>
<name>A0ABQ8VAL2_9AGAR</name>
<keyword evidence="4" id="KW-1185">Reference proteome</keyword>
<comment type="caution">
    <text evidence="3">The sequence shown here is derived from an EMBL/GenBank/DDBJ whole genome shotgun (WGS) entry which is preliminary data.</text>
</comment>
<feature type="transmembrane region" description="Helical" evidence="2">
    <location>
        <begin position="136"/>
        <end position="160"/>
    </location>
</feature>
<evidence type="ECO:0000313" key="4">
    <source>
        <dbReference type="Proteomes" id="UP001150217"/>
    </source>
</evidence>
<feature type="region of interest" description="Disordered" evidence="1">
    <location>
        <begin position="101"/>
        <end position="126"/>
    </location>
</feature>
<keyword evidence="2" id="KW-1133">Transmembrane helix</keyword>
<reference evidence="3" key="1">
    <citation type="submission" date="2022-08" db="EMBL/GenBank/DDBJ databases">
        <title>A Global Phylogenomic Analysis of the Shiitake Genus Lentinula.</title>
        <authorList>
            <consortium name="DOE Joint Genome Institute"/>
            <person name="Sierra-Patev S."/>
            <person name="Min B."/>
            <person name="Naranjo-Ortiz M."/>
            <person name="Looney B."/>
            <person name="Konkel Z."/>
            <person name="Slot J.C."/>
            <person name="Sakamoto Y."/>
            <person name="Steenwyk J.L."/>
            <person name="Rokas A."/>
            <person name="Carro J."/>
            <person name="Camarero S."/>
            <person name="Ferreira P."/>
            <person name="Molpeceres G."/>
            <person name="Ruiz-Duenas F.J."/>
            <person name="Serrano A."/>
            <person name="Henrissat B."/>
            <person name="Drula E."/>
            <person name="Hughes K.W."/>
            <person name="Mata J.L."/>
            <person name="Ishikawa N.K."/>
            <person name="Vargas-Isla R."/>
            <person name="Ushijima S."/>
            <person name="Smith C.A."/>
            <person name="Ahrendt S."/>
            <person name="Andreopoulos W."/>
            <person name="He G."/>
            <person name="Labutti K."/>
            <person name="Lipzen A."/>
            <person name="Ng V."/>
            <person name="Riley R."/>
            <person name="Sandor L."/>
            <person name="Barry K."/>
            <person name="Martinez A.T."/>
            <person name="Xiao Y."/>
            <person name="Gibbons J.G."/>
            <person name="Terashima K."/>
            <person name="Grigoriev I.V."/>
            <person name="Hibbett D.S."/>
        </authorList>
    </citation>
    <scope>NUCLEOTIDE SEQUENCE</scope>
    <source>
        <strain evidence="3">RHP3577 ss4</strain>
    </source>
</reference>
<dbReference type="PROSITE" id="PS51257">
    <property type="entry name" value="PROKAR_LIPOPROTEIN"/>
    <property type="match status" value="1"/>
</dbReference>
<gene>
    <name evidence="3" type="ORF">C8R41DRAFT_839599</name>
</gene>
<dbReference type="EMBL" id="JANVFT010000054">
    <property type="protein sequence ID" value="KAJ4484426.1"/>
    <property type="molecule type" value="Genomic_DNA"/>
</dbReference>
<dbReference type="Proteomes" id="UP001150217">
    <property type="component" value="Unassembled WGS sequence"/>
</dbReference>
<accession>A0ABQ8VAL2</accession>
<evidence type="ECO:0000256" key="2">
    <source>
        <dbReference type="SAM" id="Phobius"/>
    </source>
</evidence>
<evidence type="ECO:0008006" key="5">
    <source>
        <dbReference type="Google" id="ProtNLM"/>
    </source>
</evidence>
<organism evidence="3 4">
    <name type="scientific">Lentinula lateritia</name>
    <dbReference type="NCBI Taxonomy" id="40482"/>
    <lineage>
        <taxon>Eukaryota</taxon>
        <taxon>Fungi</taxon>
        <taxon>Dikarya</taxon>
        <taxon>Basidiomycota</taxon>
        <taxon>Agaricomycotina</taxon>
        <taxon>Agaricomycetes</taxon>
        <taxon>Agaricomycetidae</taxon>
        <taxon>Agaricales</taxon>
        <taxon>Marasmiineae</taxon>
        <taxon>Omphalotaceae</taxon>
        <taxon>Lentinula</taxon>
    </lineage>
</organism>
<keyword evidence="2" id="KW-0812">Transmembrane</keyword>
<proteinExistence type="predicted"/>
<evidence type="ECO:0000256" key="1">
    <source>
        <dbReference type="SAM" id="MobiDB-lite"/>
    </source>
</evidence>
<evidence type="ECO:0000313" key="3">
    <source>
        <dbReference type="EMBL" id="KAJ4484426.1"/>
    </source>
</evidence>
<protein>
    <recommendedName>
        <fullName evidence="5">RING-type domain-containing protein</fullName>
    </recommendedName>
</protein>